<organism evidence="13 14">
    <name type="scientific">Actomonas aquatica</name>
    <dbReference type="NCBI Taxonomy" id="2866162"/>
    <lineage>
        <taxon>Bacteria</taxon>
        <taxon>Pseudomonadati</taxon>
        <taxon>Verrucomicrobiota</taxon>
        <taxon>Opitutia</taxon>
        <taxon>Opitutales</taxon>
        <taxon>Opitutaceae</taxon>
        <taxon>Actomonas</taxon>
    </lineage>
</organism>
<feature type="transmembrane region" description="Helical" evidence="12">
    <location>
        <begin position="459"/>
        <end position="478"/>
    </location>
</feature>
<keyword evidence="14" id="KW-1185">Reference proteome</keyword>
<feature type="transmembrane region" description="Helical" evidence="12">
    <location>
        <begin position="513"/>
        <end position="532"/>
    </location>
</feature>
<proteinExistence type="inferred from homology"/>
<dbReference type="InterPro" id="IPR001734">
    <property type="entry name" value="Na/solute_symporter"/>
</dbReference>
<dbReference type="Pfam" id="PF00474">
    <property type="entry name" value="SSF"/>
    <property type="match status" value="2"/>
</dbReference>
<evidence type="ECO:0000256" key="4">
    <source>
        <dbReference type="ARBA" id="ARBA00022475"/>
    </source>
</evidence>
<evidence type="ECO:0000313" key="13">
    <source>
        <dbReference type="EMBL" id="WRQ88686.1"/>
    </source>
</evidence>
<dbReference type="InterPro" id="IPR038377">
    <property type="entry name" value="Na/Glc_symporter_sf"/>
</dbReference>
<reference evidence="13 14" key="2">
    <citation type="submission" date="2023-12" db="EMBL/GenBank/DDBJ databases">
        <title>Description of an unclassified Opitutus bacterium of Verrucomicrobiota.</title>
        <authorList>
            <person name="Zhang D.-F."/>
        </authorList>
    </citation>
    <scope>NUCLEOTIDE SEQUENCE [LARGE SCALE GENOMIC DNA]</scope>
    <source>
        <strain evidence="13 14">WL0086</strain>
    </source>
</reference>
<dbReference type="PANTHER" id="PTHR42985:SF47">
    <property type="entry name" value="INTEGRAL MEMBRANE TRANSPORT PROTEIN"/>
    <property type="match status" value="1"/>
</dbReference>
<feature type="transmembrane region" description="Helical" evidence="12">
    <location>
        <begin position="271"/>
        <end position="296"/>
    </location>
</feature>
<feature type="transmembrane region" description="Helical" evidence="12">
    <location>
        <begin position="179"/>
        <end position="197"/>
    </location>
</feature>
<feature type="transmembrane region" description="Helical" evidence="12">
    <location>
        <begin position="6"/>
        <end position="28"/>
    </location>
</feature>
<evidence type="ECO:0000256" key="7">
    <source>
        <dbReference type="ARBA" id="ARBA00023053"/>
    </source>
</evidence>
<feature type="transmembrane region" description="Helical" evidence="12">
    <location>
        <begin position="74"/>
        <end position="95"/>
    </location>
</feature>
<evidence type="ECO:0000256" key="3">
    <source>
        <dbReference type="ARBA" id="ARBA00022448"/>
    </source>
</evidence>
<feature type="transmembrane region" description="Helical" evidence="12">
    <location>
        <begin position="148"/>
        <end position="167"/>
    </location>
</feature>
<keyword evidence="4" id="KW-1003">Cell membrane</keyword>
<feature type="transmembrane region" description="Helical" evidence="12">
    <location>
        <begin position="538"/>
        <end position="558"/>
    </location>
</feature>
<protein>
    <submittedName>
        <fullName evidence="13">Sodium:solute symporter</fullName>
    </submittedName>
</protein>
<evidence type="ECO:0000256" key="11">
    <source>
        <dbReference type="RuleBase" id="RU362091"/>
    </source>
</evidence>
<comment type="similarity">
    <text evidence="2 11">Belongs to the sodium:solute symporter (SSF) (TC 2.A.21) family.</text>
</comment>
<dbReference type="Proteomes" id="UP000738431">
    <property type="component" value="Chromosome"/>
</dbReference>
<feature type="transmembrane region" description="Helical" evidence="12">
    <location>
        <begin position="40"/>
        <end position="62"/>
    </location>
</feature>
<evidence type="ECO:0000313" key="14">
    <source>
        <dbReference type="Proteomes" id="UP000738431"/>
    </source>
</evidence>
<evidence type="ECO:0000256" key="12">
    <source>
        <dbReference type="SAM" id="Phobius"/>
    </source>
</evidence>
<feature type="transmembrane region" description="Helical" evidence="12">
    <location>
        <begin position="404"/>
        <end position="422"/>
    </location>
</feature>
<reference evidence="13 14" key="1">
    <citation type="submission" date="2021-08" db="EMBL/GenBank/DDBJ databases">
        <authorList>
            <person name="Zhang D."/>
            <person name="Zhang A."/>
            <person name="Wang L."/>
        </authorList>
    </citation>
    <scope>NUCLEOTIDE SEQUENCE [LARGE SCALE GENOMIC DNA]</scope>
    <source>
        <strain evidence="13 14">WL0086</strain>
    </source>
</reference>
<dbReference type="CDD" id="cd11494">
    <property type="entry name" value="SLC5sbd_NIS-like_u2"/>
    <property type="match status" value="1"/>
</dbReference>
<keyword evidence="8" id="KW-0406">Ion transport</keyword>
<evidence type="ECO:0000256" key="6">
    <source>
        <dbReference type="ARBA" id="ARBA00022989"/>
    </source>
</evidence>
<feature type="transmembrane region" description="Helical" evidence="12">
    <location>
        <begin position="116"/>
        <end position="142"/>
    </location>
</feature>
<dbReference type="RefSeq" id="WP_221031787.1">
    <property type="nucleotide sequence ID" value="NZ_CP139781.1"/>
</dbReference>
<dbReference type="PANTHER" id="PTHR42985">
    <property type="entry name" value="SODIUM-COUPLED MONOCARBOXYLATE TRANSPORTER"/>
    <property type="match status" value="1"/>
</dbReference>
<gene>
    <name evidence="13" type="ORF">K1X11_004670</name>
</gene>
<name>A0ABZ1CAW7_9BACT</name>
<keyword evidence="5 12" id="KW-0812">Transmembrane</keyword>
<keyword evidence="10" id="KW-0739">Sodium transport</keyword>
<comment type="subcellular location">
    <subcellularLocation>
        <location evidence="1">Cell membrane</location>
        <topology evidence="1">Multi-pass membrane protein</topology>
    </subcellularLocation>
</comment>
<feature type="transmembrane region" description="Helical" evidence="12">
    <location>
        <begin position="484"/>
        <end position="506"/>
    </location>
</feature>
<evidence type="ECO:0000256" key="10">
    <source>
        <dbReference type="ARBA" id="ARBA00023201"/>
    </source>
</evidence>
<dbReference type="PROSITE" id="PS50283">
    <property type="entry name" value="NA_SOLUT_SYMP_3"/>
    <property type="match status" value="1"/>
</dbReference>
<accession>A0ABZ1CAW7</accession>
<dbReference type="Gene3D" id="1.20.1730.10">
    <property type="entry name" value="Sodium/glucose cotransporter"/>
    <property type="match status" value="1"/>
</dbReference>
<keyword evidence="7" id="KW-0915">Sodium</keyword>
<sequence>MSGLDYIVLFGAILSIAVYGVLATRKVGGLDTYLKGDQRIGWGTIGLSVMATQASAITFLSTPGQGFESGLGFVQNYFGMPLALIIVAAVFLPIYRRLKVYTAYEYLGKRFDGKTRLLGAALFLLQRGLAAGITIYAPAIIVSSVLDWPLGITVLGTGILVVVYTVTGGSEAVSLTQRYQMTVILIGMAIAFIVVLAKLPSDVSGDDALAVAGAMGKLNAVNWNFDINERYTVWSGIFGGLFLSLSYFGTDQSQVQRYLTGRSLRESRMGLMFNAVLKIPMQFFILLLGVFVFVFYQFDRQPVFFNDAVWQQQLAGEQGDVFADIEARFDAAQAEKKVAIEQFLSARDSGDDAQVEVTRAAMLASREQSEAIRAEAKTALVEADAELAASDADYVFISFVLQQLPNGLVGLLIAVIFCAALSSTASELNALGSTTTVDFYRHVLRPDADDAHSLTASKWFTAMWGVVAISFALFANLVENLIEAVNILGSIFYGVVLGVFLVAFFLKHVRGTAVFWAAIIAQALVIVSFFQLEISYLWYNFIGCALAVGLSLAFQTFLPGKAPAERA</sequence>
<evidence type="ECO:0000256" key="8">
    <source>
        <dbReference type="ARBA" id="ARBA00023065"/>
    </source>
</evidence>
<evidence type="ECO:0000256" key="5">
    <source>
        <dbReference type="ARBA" id="ARBA00022692"/>
    </source>
</evidence>
<keyword evidence="9 12" id="KW-0472">Membrane</keyword>
<dbReference type="InterPro" id="IPR051163">
    <property type="entry name" value="Sodium:Solute_Symporter_SSF"/>
</dbReference>
<evidence type="ECO:0000256" key="1">
    <source>
        <dbReference type="ARBA" id="ARBA00004651"/>
    </source>
</evidence>
<keyword evidence="3" id="KW-0813">Transport</keyword>
<evidence type="ECO:0000256" key="9">
    <source>
        <dbReference type="ARBA" id="ARBA00023136"/>
    </source>
</evidence>
<dbReference type="EMBL" id="CP139781">
    <property type="protein sequence ID" value="WRQ88686.1"/>
    <property type="molecule type" value="Genomic_DNA"/>
</dbReference>
<keyword evidence="6 12" id="KW-1133">Transmembrane helix</keyword>
<evidence type="ECO:0000256" key="2">
    <source>
        <dbReference type="ARBA" id="ARBA00006434"/>
    </source>
</evidence>